<proteinExistence type="predicted"/>
<evidence type="ECO:0000313" key="2">
    <source>
        <dbReference type="EMBL" id="CAD7411096.1"/>
    </source>
</evidence>
<reference evidence="2" key="1">
    <citation type="submission" date="2020-11" db="EMBL/GenBank/DDBJ databases">
        <authorList>
            <person name="Tran Van P."/>
        </authorList>
    </citation>
    <scope>NUCLEOTIDE SEQUENCE</scope>
</reference>
<evidence type="ECO:0000256" key="1">
    <source>
        <dbReference type="SAM" id="MobiDB-lite"/>
    </source>
</evidence>
<accession>A0A7R9DAD7</accession>
<feature type="region of interest" description="Disordered" evidence="1">
    <location>
        <begin position="45"/>
        <end position="76"/>
    </location>
</feature>
<dbReference type="EMBL" id="OC322010">
    <property type="protein sequence ID" value="CAD7411096.1"/>
    <property type="molecule type" value="Genomic_DNA"/>
</dbReference>
<name>A0A7R9DAD7_TIMCR</name>
<dbReference type="AlphaFoldDB" id="A0A7R9DAD7"/>
<sequence length="94" mass="10624">MQFTEEGICRADGDWFMDYWDPYGLDEGLLGSITMGVPTSTPLEAPQQVRASHDGIKAPRRTRLPPQHPQASSRRCPYRLQPPLFGQIWTPLKG</sequence>
<protein>
    <submittedName>
        <fullName evidence="2">Uncharacterized protein</fullName>
    </submittedName>
</protein>
<organism evidence="2">
    <name type="scientific">Timema cristinae</name>
    <name type="common">Walking stick</name>
    <dbReference type="NCBI Taxonomy" id="61476"/>
    <lineage>
        <taxon>Eukaryota</taxon>
        <taxon>Metazoa</taxon>
        <taxon>Ecdysozoa</taxon>
        <taxon>Arthropoda</taxon>
        <taxon>Hexapoda</taxon>
        <taxon>Insecta</taxon>
        <taxon>Pterygota</taxon>
        <taxon>Neoptera</taxon>
        <taxon>Polyneoptera</taxon>
        <taxon>Phasmatodea</taxon>
        <taxon>Timematodea</taxon>
        <taxon>Timematoidea</taxon>
        <taxon>Timematidae</taxon>
        <taxon>Timema</taxon>
    </lineage>
</organism>
<gene>
    <name evidence="2" type="ORF">TCEB3V08_LOCUS10792</name>
</gene>